<dbReference type="RefSeq" id="WP_218472506.1">
    <property type="nucleotide sequence ID" value="NZ_BAABJN010000009.1"/>
</dbReference>
<proteinExistence type="predicted"/>
<evidence type="ECO:0000313" key="1">
    <source>
        <dbReference type="EMBL" id="QXN91655.1"/>
    </source>
</evidence>
<name>A0ABX8RTK6_NOCIO</name>
<dbReference type="EMBL" id="CP078145">
    <property type="protein sequence ID" value="QXN91655.1"/>
    <property type="molecule type" value="Genomic_DNA"/>
</dbReference>
<keyword evidence="2" id="KW-1185">Reference proteome</keyword>
<dbReference type="Proteomes" id="UP000694257">
    <property type="component" value="Chromosome"/>
</dbReference>
<reference evidence="1 2" key="1">
    <citation type="submission" date="2021-07" db="EMBL/GenBank/DDBJ databases">
        <title>Whole Genome Sequence of Nocardia Iowensis.</title>
        <authorList>
            <person name="Lamm A."/>
            <person name="Collins-Fairclough A.M."/>
            <person name="Bunk B."/>
            <person name="Sproer C."/>
        </authorList>
    </citation>
    <scope>NUCLEOTIDE SEQUENCE [LARGE SCALE GENOMIC DNA]</scope>
    <source>
        <strain evidence="1 2">NRRL 5646</strain>
    </source>
</reference>
<accession>A0ABX8RTK6</accession>
<organism evidence="1 2">
    <name type="scientific">Nocardia iowensis</name>
    <dbReference type="NCBI Taxonomy" id="204891"/>
    <lineage>
        <taxon>Bacteria</taxon>
        <taxon>Bacillati</taxon>
        <taxon>Actinomycetota</taxon>
        <taxon>Actinomycetes</taxon>
        <taxon>Mycobacteriales</taxon>
        <taxon>Nocardiaceae</taxon>
        <taxon>Nocardia</taxon>
    </lineage>
</organism>
<protein>
    <submittedName>
        <fullName evidence="1">Uncharacterized protein</fullName>
    </submittedName>
</protein>
<evidence type="ECO:0000313" key="2">
    <source>
        <dbReference type="Proteomes" id="UP000694257"/>
    </source>
</evidence>
<gene>
    <name evidence="1" type="ORF">KV110_00060</name>
</gene>
<sequence>MVENIGVDADQFAALVLQQLNDIGEQDAQYNPDEFEIVVGSWNLYLGNIFRETTGLPAAERDARIARFVTTLRDNDEPDAWPEARAALRPILRPNAFGLDSPSEDMRPITRPAFPFVDELVAIDRPNSRSIVSVATLDRWGISADEVFDAARENLRAMVGSSGIKEAGLLHFGDNGDGYCTSWPLIPGWLAGSGDGQHRSIAFMPDVDTLIITPDTGDLAPLFEHVEKHYREAVRPISPQGYTVDDHGTVIPLDQSPRHRHLPFVQRARCGLAVTEYDAQTQALNEAMERDYTYPHHEDLAPAFIGSVLYVGSDNGPYTATVWGEDVEYLLPEADFIVFCTEQNGEMITLFETPFAAVAEITGLTPIPDMSPRRYEIRHWPNPETLARLEAAAVSR</sequence>